<evidence type="ECO:0008006" key="3">
    <source>
        <dbReference type="Google" id="ProtNLM"/>
    </source>
</evidence>
<evidence type="ECO:0000313" key="1">
    <source>
        <dbReference type="EMBL" id="BDG08719.1"/>
    </source>
</evidence>
<sequence length="274" mass="29884">MPFQVKQARPGPAPLDLDALAEQGWVLVAAHPDDETIGAGGLLIEHPGAGVVHLTDGAPADPALWSPRAPASREGYAALRRREALEALAVAGVPASAVRCLGVRDQEATRQLSRLVRELARLLDERRPALVVTHAFEGGHPDHDATALAVRAAAARLRGAAPVLVEMTAYQRGAGPLTLQRFHGGGEEQVRPLGPEARRRKEAMLGLYESQREVLAPFAAGEERFRRAEPVDFSRRPHPGPLHYEWLGWRTFDSWWREASQGLRALSLPNAPWP</sequence>
<dbReference type="Proteomes" id="UP001162734">
    <property type="component" value="Chromosome"/>
</dbReference>
<evidence type="ECO:0000313" key="2">
    <source>
        <dbReference type="Proteomes" id="UP001162734"/>
    </source>
</evidence>
<dbReference type="EMBL" id="AP025592">
    <property type="protein sequence ID" value="BDG08719.1"/>
    <property type="molecule type" value="Genomic_DNA"/>
</dbReference>
<dbReference type="PANTHER" id="PTHR12993">
    <property type="entry name" value="N-ACETYLGLUCOSAMINYL-PHOSPHATIDYLINOSITOL DE-N-ACETYLASE-RELATED"/>
    <property type="match status" value="1"/>
</dbReference>
<dbReference type="InterPro" id="IPR003737">
    <property type="entry name" value="GlcNAc_PI_deacetylase-related"/>
</dbReference>
<gene>
    <name evidence="1" type="ORF">AMPC_18320</name>
</gene>
<dbReference type="SUPFAM" id="SSF102588">
    <property type="entry name" value="LmbE-like"/>
    <property type="match status" value="1"/>
</dbReference>
<name>A0ABM7XA48_9BACT</name>
<proteinExistence type="predicted"/>
<keyword evidence="2" id="KW-1185">Reference proteome</keyword>
<organism evidence="1 2">
    <name type="scientific">Anaeromyxobacter paludicola</name>
    <dbReference type="NCBI Taxonomy" id="2918171"/>
    <lineage>
        <taxon>Bacteria</taxon>
        <taxon>Pseudomonadati</taxon>
        <taxon>Myxococcota</taxon>
        <taxon>Myxococcia</taxon>
        <taxon>Myxococcales</taxon>
        <taxon>Cystobacterineae</taxon>
        <taxon>Anaeromyxobacteraceae</taxon>
        <taxon>Anaeromyxobacter</taxon>
    </lineage>
</organism>
<dbReference type="Gene3D" id="3.40.50.10320">
    <property type="entry name" value="LmbE-like"/>
    <property type="match status" value="1"/>
</dbReference>
<dbReference type="InterPro" id="IPR024078">
    <property type="entry name" value="LmbE-like_dom_sf"/>
</dbReference>
<protein>
    <recommendedName>
        <fullName evidence="3">LmbE family protein</fullName>
    </recommendedName>
</protein>
<dbReference type="PANTHER" id="PTHR12993:SF29">
    <property type="entry name" value="BLR3841 PROTEIN"/>
    <property type="match status" value="1"/>
</dbReference>
<reference evidence="2" key="1">
    <citation type="journal article" date="2022" name="Int. J. Syst. Evol. Microbiol.">
        <title>Anaeromyxobacter oryzae sp. nov., Anaeromyxobacter diazotrophicus sp. nov. and Anaeromyxobacter paludicola sp. nov., isolated from paddy soils.</title>
        <authorList>
            <person name="Itoh H."/>
            <person name="Xu Z."/>
            <person name="Mise K."/>
            <person name="Masuda Y."/>
            <person name="Ushijima N."/>
            <person name="Hayakawa C."/>
            <person name="Shiratori Y."/>
            <person name="Senoo K."/>
        </authorList>
    </citation>
    <scope>NUCLEOTIDE SEQUENCE [LARGE SCALE GENOMIC DNA]</scope>
    <source>
        <strain evidence="2">Red630</strain>
    </source>
</reference>
<dbReference type="Pfam" id="PF02585">
    <property type="entry name" value="PIG-L"/>
    <property type="match status" value="1"/>
</dbReference>
<accession>A0ABM7XA48</accession>